<dbReference type="AlphaFoldDB" id="A0ABC9A109"/>
<dbReference type="PANTHER" id="PTHR23155:SF906">
    <property type="entry name" value="OS08G0205100 PROTEIN"/>
    <property type="match status" value="1"/>
</dbReference>
<feature type="domain" description="Disease resistance N-terminal" evidence="9">
    <location>
        <begin position="12"/>
        <end position="98"/>
    </location>
</feature>
<dbReference type="Gene3D" id="3.40.50.300">
    <property type="entry name" value="P-loop containing nucleotide triphosphate hydrolases"/>
    <property type="match status" value="1"/>
</dbReference>
<dbReference type="GO" id="GO:0009626">
    <property type="term" value="P:plant-type hypersensitive response"/>
    <property type="evidence" value="ECO:0007669"/>
    <property type="project" value="UniProtKB-ARBA"/>
</dbReference>
<accession>A0ABC9A109</accession>
<dbReference type="Pfam" id="PF18052">
    <property type="entry name" value="Rx_N"/>
    <property type="match status" value="1"/>
</dbReference>
<dbReference type="Gene3D" id="1.10.8.430">
    <property type="entry name" value="Helical domain of apoptotic protease-activating factors"/>
    <property type="match status" value="1"/>
</dbReference>
<evidence type="ECO:0000256" key="5">
    <source>
        <dbReference type="ARBA" id="ARBA00022821"/>
    </source>
</evidence>
<dbReference type="Pfam" id="PF00931">
    <property type="entry name" value="NB-ARC"/>
    <property type="match status" value="1"/>
</dbReference>
<dbReference type="InterPro" id="IPR058922">
    <property type="entry name" value="WHD_DRP"/>
</dbReference>
<protein>
    <submittedName>
        <fullName evidence="12">Uncharacterized protein</fullName>
    </submittedName>
</protein>
<dbReference type="SUPFAM" id="SSF52058">
    <property type="entry name" value="L domain-like"/>
    <property type="match status" value="1"/>
</dbReference>
<dbReference type="CDD" id="cd14798">
    <property type="entry name" value="RX-CC_like"/>
    <property type="match status" value="1"/>
</dbReference>
<evidence type="ECO:0000259" key="8">
    <source>
        <dbReference type="Pfam" id="PF00931"/>
    </source>
</evidence>
<dbReference type="SUPFAM" id="SSF52540">
    <property type="entry name" value="P-loop containing nucleoside triphosphate hydrolases"/>
    <property type="match status" value="1"/>
</dbReference>
<evidence type="ECO:0000256" key="2">
    <source>
        <dbReference type="ARBA" id="ARBA00022614"/>
    </source>
</evidence>
<evidence type="ECO:0000256" key="4">
    <source>
        <dbReference type="ARBA" id="ARBA00022741"/>
    </source>
</evidence>
<dbReference type="GO" id="GO:0000166">
    <property type="term" value="F:nucleotide binding"/>
    <property type="evidence" value="ECO:0007669"/>
    <property type="project" value="UniProtKB-KW"/>
</dbReference>
<evidence type="ECO:0000256" key="3">
    <source>
        <dbReference type="ARBA" id="ARBA00022737"/>
    </source>
</evidence>
<evidence type="ECO:0000313" key="12">
    <source>
        <dbReference type="EMBL" id="CAL4969255.1"/>
    </source>
</evidence>
<evidence type="ECO:0000259" key="10">
    <source>
        <dbReference type="Pfam" id="PF23559"/>
    </source>
</evidence>
<organism evidence="12 13">
    <name type="scientific">Urochloa decumbens</name>
    <dbReference type="NCBI Taxonomy" id="240449"/>
    <lineage>
        <taxon>Eukaryota</taxon>
        <taxon>Viridiplantae</taxon>
        <taxon>Streptophyta</taxon>
        <taxon>Embryophyta</taxon>
        <taxon>Tracheophyta</taxon>
        <taxon>Spermatophyta</taxon>
        <taxon>Magnoliopsida</taxon>
        <taxon>Liliopsida</taxon>
        <taxon>Poales</taxon>
        <taxon>Poaceae</taxon>
        <taxon>PACMAD clade</taxon>
        <taxon>Panicoideae</taxon>
        <taxon>Panicodae</taxon>
        <taxon>Paniceae</taxon>
        <taxon>Melinidinae</taxon>
        <taxon>Urochloa</taxon>
    </lineage>
</organism>
<dbReference type="GO" id="GO:0042742">
    <property type="term" value="P:defense response to bacterium"/>
    <property type="evidence" value="ECO:0007669"/>
    <property type="project" value="UniProtKB-ARBA"/>
</dbReference>
<feature type="domain" description="NB-ARC" evidence="8">
    <location>
        <begin position="186"/>
        <end position="354"/>
    </location>
</feature>
<reference evidence="13" key="1">
    <citation type="submission" date="2024-06" db="EMBL/GenBank/DDBJ databases">
        <authorList>
            <person name="Ryan C."/>
        </authorList>
    </citation>
    <scope>NUCLEOTIDE SEQUENCE [LARGE SCALE GENOMIC DNA]</scope>
</reference>
<comment type="similarity">
    <text evidence="1">Belongs to the disease resistance NB-LRR family.</text>
</comment>
<dbReference type="PRINTS" id="PR00364">
    <property type="entry name" value="DISEASERSIST"/>
</dbReference>
<keyword evidence="5" id="KW-0611">Plant defense</keyword>
<evidence type="ECO:0000259" key="9">
    <source>
        <dbReference type="Pfam" id="PF18052"/>
    </source>
</evidence>
<keyword evidence="3" id="KW-0677">Repeat</keyword>
<evidence type="ECO:0000313" key="13">
    <source>
        <dbReference type="Proteomes" id="UP001497457"/>
    </source>
</evidence>
<feature type="domain" description="Disease resistance protein winged helix" evidence="10">
    <location>
        <begin position="446"/>
        <end position="515"/>
    </location>
</feature>
<proteinExistence type="inferred from homology"/>
<dbReference type="Gene3D" id="1.10.10.10">
    <property type="entry name" value="Winged helix-like DNA-binding domain superfamily/Winged helix DNA-binding domain"/>
    <property type="match status" value="1"/>
</dbReference>
<keyword evidence="6 7" id="KW-0175">Coiled coil</keyword>
<gene>
    <name evidence="12" type="ORF">URODEC1_LOCUS49520</name>
</gene>
<keyword evidence="13" id="KW-1185">Reference proteome</keyword>
<dbReference type="FunFam" id="1.10.10.10:FF:000322">
    <property type="entry name" value="Probable disease resistance protein At1g63360"/>
    <property type="match status" value="1"/>
</dbReference>
<feature type="coiled-coil region" evidence="7">
    <location>
        <begin position="24"/>
        <end position="58"/>
    </location>
</feature>
<evidence type="ECO:0000259" key="11">
    <source>
        <dbReference type="Pfam" id="PF23598"/>
    </source>
</evidence>
<dbReference type="Gene3D" id="1.20.5.4130">
    <property type="match status" value="1"/>
</dbReference>
<evidence type="ECO:0000256" key="1">
    <source>
        <dbReference type="ARBA" id="ARBA00008894"/>
    </source>
</evidence>
<dbReference type="InterPro" id="IPR041118">
    <property type="entry name" value="Rx_N"/>
</dbReference>
<dbReference type="InterPro" id="IPR055414">
    <property type="entry name" value="LRR_R13L4/SHOC2-like"/>
</dbReference>
<feature type="domain" description="Disease resistance R13L4/SHOC-2-like LRR" evidence="11">
    <location>
        <begin position="570"/>
        <end position="922"/>
    </location>
</feature>
<dbReference type="InterPro" id="IPR042197">
    <property type="entry name" value="Apaf_helical"/>
</dbReference>
<dbReference type="EMBL" id="OZ075112">
    <property type="protein sequence ID" value="CAL4969255.1"/>
    <property type="molecule type" value="Genomic_DNA"/>
</dbReference>
<reference evidence="12 13" key="2">
    <citation type="submission" date="2024-10" db="EMBL/GenBank/DDBJ databases">
        <authorList>
            <person name="Ryan C."/>
        </authorList>
    </citation>
    <scope>NUCLEOTIDE SEQUENCE [LARGE SCALE GENOMIC DNA]</scope>
</reference>
<dbReference type="Pfam" id="PF23559">
    <property type="entry name" value="WHD_DRP"/>
    <property type="match status" value="1"/>
</dbReference>
<dbReference type="InterPro" id="IPR032675">
    <property type="entry name" value="LRR_dom_sf"/>
</dbReference>
<dbReference type="InterPro" id="IPR038005">
    <property type="entry name" value="RX-like_CC"/>
</dbReference>
<name>A0ABC9A109_9POAL</name>
<dbReference type="Proteomes" id="UP001497457">
    <property type="component" value="Chromosome 2b"/>
</dbReference>
<dbReference type="InterPro" id="IPR036388">
    <property type="entry name" value="WH-like_DNA-bd_sf"/>
</dbReference>
<dbReference type="PANTHER" id="PTHR23155">
    <property type="entry name" value="DISEASE RESISTANCE PROTEIN RP"/>
    <property type="match status" value="1"/>
</dbReference>
<dbReference type="InterPro" id="IPR002182">
    <property type="entry name" value="NB-ARC"/>
</dbReference>
<dbReference type="GO" id="GO:0002758">
    <property type="term" value="P:innate immune response-activating signaling pathway"/>
    <property type="evidence" value="ECO:0007669"/>
    <property type="project" value="UniProtKB-ARBA"/>
</dbReference>
<sequence length="935" mass="103685">MEHAMVSVATGVLSPLLGKLAGLVEKEYAQLKSVREEVIFLEKELRSMNALLQKLAAEDDPDVQVKEWRNQIRDLSYDVEDCVDDFLRRVEHGHGSNQPDLGFFQKNFSRLKTLGARHGIADKIRKLKARVDDVSKRHRRYIYEGASCSSAGGSPVAAAVAIDPRLPAICSGATGSIVGIQGPREDIIKLLNEGGEEELGRRLKVVSIVGLGGLGKTTLACEVCREMRGQFDFHVTVPVSQSPDIIKILTKILSEVMGPQHHMCNITDLPDLIEKIKSYLIHKRYIIIIDDIWDPVVWEVIRCAFPDNNHGSRMITTTRDWNVAATCCNYRHEYVYKMKPLDEQASRTLFFHRIFGSEDACPGELLEVSSQILKKCSGLPLAIIIISSLLASQADKVKEDWEFVHKSMGSNVGTDRRLEVMRHILNLSYKNLPHYLKTCFLYLGAYPEDSVIWRDDLVRQWVAEGFVGGMHVEAIDIAVSCFNELVNRSMIQPASIGYDGEILCCRVHDMMVDLIIRAKSAEENFLTVIEYSHEIKIKGSIHDVRRLFHHTDSTSSAATPLPALAIDQSKLRSVSTCGSCNYIPPLSEFKFIRVLNLRFVRSSQKEAATADLNPICRLFQLRYLKIRSGIELHLPTQIGGLLHLETLEIISVLKQVLVLPSDVFQLPRLSFLSILPHMASLPSGIGAMTGLRSIASFVLQEDTLDRIGGLRRLARLKELHVRLPVDERFEETAEARVDGLCSSLPEHGECRLYVNAWSPAAWFPLVPDWVGRLGKKLLYSLELGVGEVTRDGVAVLAALPSLVRLDLWIRGAPGPGEGIVVAGEGFPALKHLIVTCRALCLRFEAGAMPRLQRLQLEFNEGGGEPGCANNAIDGVEHLSELKEIHASIGVRRATAAAAADSATKAAVSALRDAVGLHPSRPRVDIVYTEGRYGVS</sequence>
<dbReference type="Pfam" id="PF23598">
    <property type="entry name" value="LRR_14"/>
    <property type="match status" value="1"/>
</dbReference>
<evidence type="ECO:0000256" key="6">
    <source>
        <dbReference type="ARBA" id="ARBA00023054"/>
    </source>
</evidence>
<dbReference type="Gene3D" id="3.80.10.10">
    <property type="entry name" value="Ribonuclease Inhibitor"/>
    <property type="match status" value="1"/>
</dbReference>
<keyword evidence="2" id="KW-0433">Leucine-rich repeat</keyword>
<dbReference type="InterPro" id="IPR027417">
    <property type="entry name" value="P-loop_NTPase"/>
</dbReference>
<evidence type="ECO:0000256" key="7">
    <source>
        <dbReference type="SAM" id="Coils"/>
    </source>
</evidence>
<dbReference type="InterPro" id="IPR044974">
    <property type="entry name" value="Disease_R_plants"/>
</dbReference>
<keyword evidence="4" id="KW-0547">Nucleotide-binding</keyword>